<keyword evidence="4 7" id="KW-0812">Transmembrane</keyword>
<keyword evidence="10" id="KW-1185">Reference proteome</keyword>
<dbReference type="PANTHER" id="PTHR30506">
    <property type="entry name" value="INNER MEMBRANE PROTEIN"/>
    <property type="match status" value="1"/>
</dbReference>
<feature type="transmembrane region" description="Helical" evidence="7">
    <location>
        <begin position="62"/>
        <end position="81"/>
    </location>
</feature>
<keyword evidence="5 7" id="KW-1133">Transmembrane helix</keyword>
<evidence type="ECO:0000256" key="3">
    <source>
        <dbReference type="ARBA" id="ARBA00022475"/>
    </source>
</evidence>
<evidence type="ECO:0000259" key="8">
    <source>
        <dbReference type="Pfam" id="PF03458"/>
    </source>
</evidence>
<evidence type="ECO:0000256" key="6">
    <source>
        <dbReference type="ARBA" id="ARBA00023136"/>
    </source>
</evidence>
<feature type="transmembrane region" description="Helical" evidence="7">
    <location>
        <begin position="101"/>
        <end position="124"/>
    </location>
</feature>
<comment type="caution">
    <text evidence="9">The sequence shown here is derived from an EMBL/GenBank/DDBJ whole genome shotgun (WGS) entry which is preliminary data.</text>
</comment>
<accession>A0A8H2R1X3</accession>
<dbReference type="PANTHER" id="PTHR30506:SF3">
    <property type="entry name" value="UPF0126 INNER MEMBRANE PROTEIN YADS-RELATED"/>
    <property type="match status" value="1"/>
</dbReference>
<feature type="domain" description="Glycine transporter" evidence="8">
    <location>
        <begin position="104"/>
        <end position="179"/>
    </location>
</feature>
<dbReference type="EMBL" id="CAACYI010000001">
    <property type="protein sequence ID" value="VFB17038.1"/>
    <property type="molecule type" value="Genomic_DNA"/>
</dbReference>
<feature type="domain" description="Glycine transporter" evidence="8">
    <location>
        <begin position="9"/>
        <end position="81"/>
    </location>
</feature>
<keyword evidence="6 7" id="KW-0472">Membrane</keyword>
<dbReference type="Pfam" id="PF03458">
    <property type="entry name" value="Gly_transporter"/>
    <property type="match status" value="2"/>
</dbReference>
<name>A0A8H2R1X3_9FIRM</name>
<dbReference type="Proteomes" id="UP000377798">
    <property type="component" value="Unassembled WGS sequence"/>
</dbReference>
<evidence type="ECO:0000256" key="2">
    <source>
        <dbReference type="ARBA" id="ARBA00008193"/>
    </source>
</evidence>
<protein>
    <submittedName>
        <fullName evidence="9">Predicted membrane protein</fullName>
    </submittedName>
</protein>
<dbReference type="GO" id="GO:0005886">
    <property type="term" value="C:plasma membrane"/>
    <property type="evidence" value="ECO:0007669"/>
    <property type="project" value="UniProtKB-SubCell"/>
</dbReference>
<dbReference type="InterPro" id="IPR005115">
    <property type="entry name" value="Gly_transporter"/>
</dbReference>
<proteinExistence type="inferred from homology"/>
<evidence type="ECO:0000313" key="9">
    <source>
        <dbReference type="EMBL" id="VFB17038.1"/>
    </source>
</evidence>
<evidence type="ECO:0000256" key="7">
    <source>
        <dbReference type="SAM" id="Phobius"/>
    </source>
</evidence>
<comment type="subcellular location">
    <subcellularLocation>
        <location evidence="1">Cell membrane</location>
        <topology evidence="1">Multi-pass membrane protein</topology>
    </subcellularLocation>
</comment>
<evidence type="ECO:0000313" key="10">
    <source>
        <dbReference type="Proteomes" id="UP000377798"/>
    </source>
</evidence>
<keyword evidence="3" id="KW-1003">Cell membrane</keyword>
<sequence length="224" mass="24342">MHYESIQFILEFIGTIAFAISGALLGVRRSMDIFGTMVLGLVTAVGGGMIRDLTLGITPPAAFTDSIWTLIAVVVSLLVFLSFYRRGNHLNSRFLITFEKYLVFFDALGLAAFTIVGMNTAAGIGYVNQHFLILFCGMATGIGGGIIRDLLAGIVPFVFIRQIYAVASFAGGVLYLLTYQSLGPSVAMILGFSGVLVVRLISYLKNWNLPRVIVEDIEEGRRGQ</sequence>
<reference evidence="9 10" key="1">
    <citation type="submission" date="2019-02" db="EMBL/GenBank/DDBJ databases">
        <authorList>
            <consortium name="Pathogen Informatics"/>
        </authorList>
    </citation>
    <scope>NUCLEOTIDE SEQUENCE [LARGE SCALE GENOMIC DNA]</scope>
    <source>
        <strain evidence="9 10">3012STDY7089603</strain>
    </source>
</reference>
<evidence type="ECO:0000256" key="4">
    <source>
        <dbReference type="ARBA" id="ARBA00022692"/>
    </source>
</evidence>
<feature type="transmembrane region" description="Helical" evidence="7">
    <location>
        <begin position="182"/>
        <end position="201"/>
    </location>
</feature>
<comment type="similarity">
    <text evidence="2">Belongs to the UPF0126 family.</text>
</comment>
<dbReference type="RefSeq" id="WP_131749681.1">
    <property type="nucleotide sequence ID" value="NZ_CAACYI010000001.1"/>
</dbReference>
<evidence type="ECO:0000256" key="5">
    <source>
        <dbReference type="ARBA" id="ARBA00022989"/>
    </source>
</evidence>
<feature type="transmembrane region" description="Helical" evidence="7">
    <location>
        <begin position="33"/>
        <end position="50"/>
    </location>
</feature>
<evidence type="ECO:0000256" key="1">
    <source>
        <dbReference type="ARBA" id="ARBA00004651"/>
    </source>
</evidence>
<feature type="transmembrane region" description="Helical" evidence="7">
    <location>
        <begin position="130"/>
        <end position="147"/>
    </location>
</feature>
<gene>
    <name evidence="9" type="primary">yicG</name>
    <name evidence="9" type="ORF">NCTC13150_01618</name>
</gene>
<dbReference type="AlphaFoldDB" id="A0A8H2R1X3"/>
<feature type="transmembrane region" description="Helical" evidence="7">
    <location>
        <begin position="6"/>
        <end position="26"/>
    </location>
</feature>
<organism evidence="9 10">
    <name type="scientific">Urinicoccus massiliensis</name>
    <dbReference type="NCBI Taxonomy" id="1723382"/>
    <lineage>
        <taxon>Bacteria</taxon>
        <taxon>Bacillati</taxon>
        <taxon>Bacillota</taxon>
        <taxon>Tissierellia</taxon>
        <taxon>Tissierellales</taxon>
        <taxon>Peptoniphilaceae</taxon>
        <taxon>Urinicoccus</taxon>
    </lineage>
</organism>
<feature type="transmembrane region" description="Helical" evidence="7">
    <location>
        <begin position="154"/>
        <end position="176"/>
    </location>
</feature>